<dbReference type="RefSeq" id="WP_136260008.1">
    <property type="nucleotide sequence ID" value="NZ_MWIO01000081.1"/>
</dbReference>
<protein>
    <submittedName>
        <fullName evidence="2">Uncharacterized protein</fullName>
    </submittedName>
</protein>
<evidence type="ECO:0000313" key="3">
    <source>
        <dbReference type="Proteomes" id="UP000306317"/>
    </source>
</evidence>
<dbReference type="EMBL" id="MWIO01000081">
    <property type="protein sequence ID" value="THD04198.1"/>
    <property type="molecule type" value="Genomic_DNA"/>
</dbReference>
<comment type="caution">
    <text evidence="2">The sequence shown here is derived from an EMBL/GenBank/DDBJ whole genome shotgun (WGS) entry which is preliminary data.</text>
</comment>
<dbReference type="Proteomes" id="UP000306317">
    <property type="component" value="Unassembled WGS sequence"/>
</dbReference>
<feature type="transmembrane region" description="Helical" evidence="1">
    <location>
        <begin position="6"/>
        <end position="26"/>
    </location>
</feature>
<sequence>MDAFSYLSVLLSIIVGLAITQVLQGLRGLMLARSSATMYWPSLAWAIVLLVLDVQVWWAMYDLRLRQDWSFLGFSVLLAQTVPLYLLAGLVLPDIVVGEPVDLRRHYYANHRWFYTLLVLLLVISLGKSWMLHGALPRTLDTGFQLIFIAASLLGAWTAREWLHKALVIFSATLVAAYIAMLFAHLR</sequence>
<accession>A0A4S3K7Y5</accession>
<dbReference type="OrthoDB" id="7571741at2"/>
<feature type="transmembrane region" description="Helical" evidence="1">
    <location>
        <begin position="71"/>
        <end position="92"/>
    </location>
</feature>
<feature type="transmembrane region" description="Helical" evidence="1">
    <location>
        <begin position="113"/>
        <end position="131"/>
    </location>
</feature>
<reference evidence="2 3" key="1">
    <citation type="submission" date="2017-02" db="EMBL/GenBank/DDBJ databases">
        <title>Whole genome sequencing of Rhodanobacter lindaniclasticus DSM 17932.</title>
        <authorList>
            <person name="Kumar S."/>
            <person name="Patil P."/>
            <person name="Patil P.B."/>
        </authorList>
    </citation>
    <scope>NUCLEOTIDE SEQUENCE [LARGE SCALE GENOMIC DNA]</scope>
    <source>
        <strain evidence="2 3">DSM 17932</strain>
    </source>
</reference>
<evidence type="ECO:0000256" key="1">
    <source>
        <dbReference type="SAM" id="Phobius"/>
    </source>
</evidence>
<keyword evidence="1" id="KW-0472">Membrane</keyword>
<gene>
    <name evidence="2" type="ORF">B1991_17685</name>
</gene>
<dbReference type="AlphaFoldDB" id="A0A4S3K7Y5"/>
<organism evidence="2 3">
    <name type="scientific">Rhodanobacter lindaniclasticus</name>
    <dbReference type="NCBI Taxonomy" id="75310"/>
    <lineage>
        <taxon>Bacteria</taxon>
        <taxon>Pseudomonadati</taxon>
        <taxon>Pseudomonadota</taxon>
        <taxon>Gammaproteobacteria</taxon>
        <taxon>Lysobacterales</taxon>
        <taxon>Rhodanobacteraceae</taxon>
        <taxon>Rhodanobacter</taxon>
    </lineage>
</organism>
<proteinExistence type="predicted"/>
<keyword evidence="1" id="KW-0812">Transmembrane</keyword>
<feature type="transmembrane region" description="Helical" evidence="1">
    <location>
        <begin position="143"/>
        <end position="159"/>
    </location>
</feature>
<name>A0A4S3K7Y5_9GAMM</name>
<feature type="transmembrane region" description="Helical" evidence="1">
    <location>
        <begin position="38"/>
        <end position="59"/>
    </location>
</feature>
<evidence type="ECO:0000313" key="2">
    <source>
        <dbReference type="EMBL" id="THD04198.1"/>
    </source>
</evidence>
<feature type="transmembrane region" description="Helical" evidence="1">
    <location>
        <begin position="166"/>
        <end position="186"/>
    </location>
</feature>
<keyword evidence="1" id="KW-1133">Transmembrane helix</keyword>
<keyword evidence="3" id="KW-1185">Reference proteome</keyword>